<evidence type="ECO:0000313" key="4">
    <source>
        <dbReference type="Proteomes" id="UP001151760"/>
    </source>
</evidence>
<reference evidence="3" key="2">
    <citation type="submission" date="2022-01" db="EMBL/GenBank/DDBJ databases">
        <authorList>
            <person name="Yamashiro T."/>
            <person name="Shiraishi A."/>
            <person name="Satake H."/>
            <person name="Nakayama K."/>
        </authorList>
    </citation>
    <scope>NUCLEOTIDE SEQUENCE</scope>
</reference>
<dbReference type="EMBL" id="BQNB010012134">
    <property type="protein sequence ID" value="GJS99662.1"/>
    <property type="molecule type" value="Genomic_DNA"/>
</dbReference>
<sequence>MGPRVNKRRRKRGSDEVDANVPPKVLRKDHAVVRPEQNSCRYYEYEPPRSAVLCETTTAHRVRHCQVFRDPHQKYGHRGGARPVLCGESGVREIDLRPVRGWVARRYLPARVGRDQQLPPGYPERMPRRGGSHSAAGVRLLKKARAKIARRDKRIQVREEEIKKLDQEVKSIRTVETEVHGLRNQAKNLETLLEAEVDMNKAAEAKNGELAKELESLRVQFTGLQVSNNQLSQQVSTLQDQVTGEERIKAAFEEFKKYEDDRVNSRCAKIDARLDAMSIDFNEELYPHMLTAIAGRQWVIGHGLHLAAMKCDESTELRQVFADVVSPRIAKGMSEGLKHGIEHGKAKLDLADIEAYDPKADTKYVAALHALKNLKYPLVDQLENSSQLKIPVYPEVRDPKYPWSFKEEILLEDAIAANISRVEKKKKCRVVCRTHGVSSAHHARSDGIPVSVPIVAPQGLAILLADAATLTEISKDEASPRLLISKSLQPMYNLDWP</sequence>
<dbReference type="Proteomes" id="UP001151760">
    <property type="component" value="Unassembled WGS sequence"/>
</dbReference>
<organism evidence="3 4">
    <name type="scientific">Tanacetum coccineum</name>
    <dbReference type="NCBI Taxonomy" id="301880"/>
    <lineage>
        <taxon>Eukaryota</taxon>
        <taxon>Viridiplantae</taxon>
        <taxon>Streptophyta</taxon>
        <taxon>Embryophyta</taxon>
        <taxon>Tracheophyta</taxon>
        <taxon>Spermatophyta</taxon>
        <taxon>Magnoliopsida</taxon>
        <taxon>eudicotyledons</taxon>
        <taxon>Gunneridae</taxon>
        <taxon>Pentapetalae</taxon>
        <taxon>asterids</taxon>
        <taxon>campanulids</taxon>
        <taxon>Asterales</taxon>
        <taxon>Asteraceae</taxon>
        <taxon>Asteroideae</taxon>
        <taxon>Anthemideae</taxon>
        <taxon>Anthemidinae</taxon>
        <taxon>Tanacetum</taxon>
    </lineage>
</organism>
<evidence type="ECO:0000256" key="2">
    <source>
        <dbReference type="SAM" id="MobiDB-lite"/>
    </source>
</evidence>
<feature type="region of interest" description="Disordered" evidence="2">
    <location>
        <begin position="1"/>
        <end position="24"/>
    </location>
</feature>
<feature type="region of interest" description="Disordered" evidence="2">
    <location>
        <begin position="115"/>
        <end position="135"/>
    </location>
</feature>
<gene>
    <name evidence="3" type="ORF">Tco_0820832</name>
</gene>
<comment type="caution">
    <text evidence="3">The sequence shown here is derived from an EMBL/GenBank/DDBJ whole genome shotgun (WGS) entry which is preliminary data.</text>
</comment>
<evidence type="ECO:0000313" key="3">
    <source>
        <dbReference type="EMBL" id="GJS99662.1"/>
    </source>
</evidence>
<keyword evidence="4" id="KW-1185">Reference proteome</keyword>
<evidence type="ECO:0000256" key="1">
    <source>
        <dbReference type="SAM" id="Coils"/>
    </source>
</evidence>
<feature type="coiled-coil region" evidence="1">
    <location>
        <begin position="148"/>
        <end position="220"/>
    </location>
</feature>
<name>A0ABQ5ABG7_9ASTR</name>
<evidence type="ECO:0008006" key="5">
    <source>
        <dbReference type="Google" id="ProtNLM"/>
    </source>
</evidence>
<feature type="compositionally biased region" description="Basic residues" evidence="2">
    <location>
        <begin position="1"/>
        <end position="12"/>
    </location>
</feature>
<proteinExistence type="predicted"/>
<keyword evidence="1" id="KW-0175">Coiled coil</keyword>
<dbReference type="Gene3D" id="1.10.287.1490">
    <property type="match status" value="1"/>
</dbReference>
<accession>A0ABQ5ABG7</accession>
<reference evidence="3" key="1">
    <citation type="journal article" date="2022" name="Int. J. Mol. Sci.">
        <title>Draft Genome of Tanacetum Coccineum: Genomic Comparison of Closely Related Tanacetum-Family Plants.</title>
        <authorList>
            <person name="Yamashiro T."/>
            <person name="Shiraishi A."/>
            <person name="Nakayama K."/>
            <person name="Satake H."/>
        </authorList>
    </citation>
    <scope>NUCLEOTIDE SEQUENCE</scope>
</reference>
<protein>
    <recommendedName>
        <fullName evidence="5">Transposase (Putative), gypsy type</fullName>
    </recommendedName>
</protein>